<dbReference type="Pfam" id="PF00266">
    <property type="entry name" value="Aminotran_5"/>
    <property type="match status" value="1"/>
</dbReference>
<dbReference type="EMBL" id="HBFL01004829">
    <property type="protein sequence ID" value="CAD8763431.1"/>
    <property type="molecule type" value="Transcribed_RNA"/>
</dbReference>
<dbReference type="PANTHER" id="PTHR43586:SF21">
    <property type="entry name" value="PYRIDOXAL PHOSPHATE (PLP)-DEPENDENT ASPARTATE AMINOTRANSFERASE SUPERFAMILY"/>
    <property type="match status" value="1"/>
</dbReference>
<dbReference type="SUPFAM" id="SSF53383">
    <property type="entry name" value="PLP-dependent transferases"/>
    <property type="match status" value="1"/>
</dbReference>
<protein>
    <recommendedName>
        <fullName evidence="1">Aminotransferase class V domain-containing protein</fullName>
    </recommendedName>
</protein>
<dbReference type="InterPro" id="IPR015424">
    <property type="entry name" value="PyrdxlP-dep_Trfase"/>
</dbReference>
<dbReference type="InterPro" id="IPR000192">
    <property type="entry name" value="Aminotrans_V_dom"/>
</dbReference>
<name>A0A7S0ULS5_9STRA</name>
<gene>
    <name evidence="2" type="ORF">PDEL1432_LOCUS3471</name>
</gene>
<proteinExistence type="predicted"/>
<evidence type="ECO:0000313" key="2">
    <source>
        <dbReference type="EMBL" id="CAD8763431.1"/>
    </source>
</evidence>
<dbReference type="PANTHER" id="PTHR43586">
    <property type="entry name" value="CYSTEINE DESULFURASE"/>
    <property type="match status" value="1"/>
</dbReference>
<dbReference type="InterPro" id="IPR015422">
    <property type="entry name" value="PyrdxlP-dep_Trfase_small"/>
</dbReference>
<evidence type="ECO:0000259" key="1">
    <source>
        <dbReference type="Pfam" id="PF00266"/>
    </source>
</evidence>
<organism evidence="2">
    <name type="scientific">Pseudo-nitzschia delicatissima</name>
    <dbReference type="NCBI Taxonomy" id="44447"/>
    <lineage>
        <taxon>Eukaryota</taxon>
        <taxon>Sar</taxon>
        <taxon>Stramenopiles</taxon>
        <taxon>Ochrophyta</taxon>
        <taxon>Bacillariophyta</taxon>
        <taxon>Bacillariophyceae</taxon>
        <taxon>Bacillariophycidae</taxon>
        <taxon>Bacillariales</taxon>
        <taxon>Bacillariaceae</taxon>
        <taxon>Pseudo-nitzschia</taxon>
    </lineage>
</organism>
<sequence>MISAQEARLAYRLIRTVEAELLQTLLRRLARWSQVRILDGSSSIRNGYRDESLRLPTVSFVHENISSHEIYTHCQEQGIICRNGFFLCTRYLATDLEFQDHPHGVFRVSLAHYNTPQEVQALCDTLESMPKWFG</sequence>
<accession>A0A7S0ULS5</accession>
<reference evidence="2" key="1">
    <citation type="submission" date="2021-01" db="EMBL/GenBank/DDBJ databases">
        <authorList>
            <person name="Corre E."/>
            <person name="Pelletier E."/>
            <person name="Niang G."/>
            <person name="Scheremetjew M."/>
            <person name="Finn R."/>
            <person name="Kale V."/>
            <person name="Holt S."/>
            <person name="Cochrane G."/>
            <person name="Meng A."/>
            <person name="Brown T."/>
            <person name="Cohen L."/>
        </authorList>
    </citation>
    <scope>NUCLEOTIDE SEQUENCE</scope>
    <source>
        <strain evidence="2">UNC1205</strain>
    </source>
</reference>
<dbReference type="Gene3D" id="3.90.1150.10">
    <property type="entry name" value="Aspartate Aminotransferase, domain 1"/>
    <property type="match status" value="1"/>
</dbReference>
<feature type="domain" description="Aminotransferase class V" evidence="1">
    <location>
        <begin position="10"/>
        <end position="122"/>
    </location>
</feature>
<dbReference type="AlphaFoldDB" id="A0A7S0ULS5"/>